<comment type="caution">
    <text evidence="9">The sequence shown here is derived from an EMBL/GenBank/DDBJ whole genome shotgun (WGS) entry which is preliminary data.</text>
</comment>
<dbReference type="InterPro" id="IPR000515">
    <property type="entry name" value="MetI-like"/>
</dbReference>
<proteinExistence type="inferred from homology"/>
<evidence type="ECO:0000313" key="10">
    <source>
        <dbReference type="Proteomes" id="UP000249341"/>
    </source>
</evidence>
<evidence type="ECO:0000259" key="8">
    <source>
        <dbReference type="PROSITE" id="PS50928"/>
    </source>
</evidence>
<dbReference type="PROSITE" id="PS50928">
    <property type="entry name" value="ABC_TM1"/>
    <property type="match status" value="1"/>
</dbReference>
<feature type="transmembrane region" description="Helical" evidence="7">
    <location>
        <begin position="115"/>
        <end position="134"/>
    </location>
</feature>
<keyword evidence="5 7" id="KW-1133">Transmembrane helix</keyword>
<evidence type="ECO:0000256" key="3">
    <source>
        <dbReference type="ARBA" id="ARBA00022475"/>
    </source>
</evidence>
<evidence type="ECO:0000256" key="7">
    <source>
        <dbReference type="RuleBase" id="RU363032"/>
    </source>
</evidence>
<keyword evidence="2 7" id="KW-0813">Transport</keyword>
<evidence type="ECO:0000313" key="9">
    <source>
        <dbReference type="EMBL" id="RAK43120.1"/>
    </source>
</evidence>
<dbReference type="RefSeq" id="WP_111646922.1">
    <property type="nucleotide sequence ID" value="NZ_JACHWI010000001.1"/>
</dbReference>
<gene>
    <name evidence="9" type="ORF">B0I29_101250</name>
</gene>
<dbReference type="InterPro" id="IPR050366">
    <property type="entry name" value="BP-dependent_transpt_permease"/>
</dbReference>
<dbReference type="OrthoDB" id="9812701at2"/>
<evidence type="ECO:0000256" key="2">
    <source>
        <dbReference type="ARBA" id="ARBA00022448"/>
    </source>
</evidence>
<organism evidence="9 10">
    <name type="scientific">Actinoplanes lutulentus</name>
    <dbReference type="NCBI Taxonomy" id="1287878"/>
    <lineage>
        <taxon>Bacteria</taxon>
        <taxon>Bacillati</taxon>
        <taxon>Actinomycetota</taxon>
        <taxon>Actinomycetes</taxon>
        <taxon>Micromonosporales</taxon>
        <taxon>Micromonosporaceae</taxon>
        <taxon>Actinoplanes</taxon>
    </lineage>
</organism>
<keyword evidence="4 7" id="KW-0812">Transmembrane</keyword>
<name>A0A327ZL32_9ACTN</name>
<dbReference type="GO" id="GO:0055085">
    <property type="term" value="P:transmembrane transport"/>
    <property type="evidence" value="ECO:0007669"/>
    <property type="project" value="InterPro"/>
</dbReference>
<dbReference type="CDD" id="cd06261">
    <property type="entry name" value="TM_PBP2"/>
    <property type="match status" value="1"/>
</dbReference>
<evidence type="ECO:0000256" key="6">
    <source>
        <dbReference type="ARBA" id="ARBA00023136"/>
    </source>
</evidence>
<feature type="transmembrane region" description="Helical" evidence="7">
    <location>
        <begin position="12"/>
        <end position="36"/>
    </location>
</feature>
<keyword evidence="6 7" id="KW-0472">Membrane</keyword>
<reference evidence="9 10" key="1">
    <citation type="submission" date="2018-06" db="EMBL/GenBank/DDBJ databases">
        <title>Genomic Encyclopedia of Type Strains, Phase III (KMG-III): the genomes of soil and plant-associated and newly described type strains.</title>
        <authorList>
            <person name="Whitman W."/>
        </authorList>
    </citation>
    <scope>NUCLEOTIDE SEQUENCE [LARGE SCALE GENOMIC DNA]</scope>
    <source>
        <strain evidence="9 10">CGMCC 4.7090</strain>
    </source>
</reference>
<feature type="transmembrane region" description="Helical" evidence="7">
    <location>
        <begin position="140"/>
        <end position="157"/>
    </location>
</feature>
<dbReference type="GO" id="GO:0005886">
    <property type="term" value="C:plasma membrane"/>
    <property type="evidence" value="ECO:0007669"/>
    <property type="project" value="UniProtKB-SubCell"/>
</dbReference>
<dbReference type="PANTHER" id="PTHR43386:SF1">
    <property type="entry name" value="D,D-DIPEPTIDE TRANSPORT SYSTEM PERMEASE PROTEIN DDPC-RELATED"/>
    <property type="match status" value="1"/>
</dbReference>
<evidence type="ECO:0000256" key="4">
    <source>
        <dbReference type="ARBA" id="ARBA00022692"/>
    </source>
</evidence>
<dbReference type="Gene3D" id="1.10.3720.10">
    <property type="entry name" value="MetI-like"/>
    <property type="match status" value="1"/>
</dbReference>
<accession>A0A327ZL32</accession>
<feature type="transmembrane region" description="Helical" evidence="7">
    <location>
        <begin position="78"/>
        <end position="103"/>
    </location>
</feature>
<feature type="domain" description="ABC transmembrane type-1" evidence="8">
    <location>
        <begin position="75"/>
        <end position="264"/>
    </location>
</feature>
<protein>
    <submittedName>
        <fullName evidence="9">Peptide/nickel transport system permease protein</fullName>
    </submittedName>
</protein>
<feature type="transmembrane region" description="Helical" evidence="7">
    <location>
        <begin position="244"/>
        <end position="263"/>
    </location>
</feature>
<dbReference type="Proteomes" id="UP000249341">
    <property type="component" value="Unassembled WGS sequence"/>
</dbReference>
<dbReference type="Pfam" id="PF00528">
    <property type="entry name" value="BPD_transp_1"/>
    <property type="match status" value="1"/>
</dbReference>
<dbReference type="SUPFAM" id="SSF161098">
    <property type="entry name" value="MetI-like"/>
    <property type="match status" value="1"/>
</dbReference>
<dbReference type="EMBL" id="QLMJ01000001">
    <property type="protein sequence ID" value="RAK43120.1"/>
    <property type="molecule type" value="Genomic_DNA"/>
</dbReference>
<dbReference type="PANTHER" id="PTHR43386">
    <property type="entry name" value="OLIGOPEPTIDE TRANSPORT SYSTEM PERMEASE PROTEIN APPC"/>
    <property type="match status" value="1"/>
</dbReference>
<keyword evidence="3" id="KW-1003">Cell membrane</keyword>
<comment type="subcellular location">
    <subcellularLocation>
        <location evidence="1 7">Cell membrane</location>
        <topology evidence="1 7">Multi-pass membrane protein</topology>
    </subcellularLocation>
</comment>
<feature type="transmembrane region" description="Helical" evidence="7">
    <location>
        <begin position="188"/>
        <end position="209"/>
    </location>
</feature>
<comment type="similarity">
    <text evidence="7">Belongs to the binding-protein-dependent transport system permease family.</text>
</comment>
<evidence type="ECO:0000256" key="5">
    <source>
        <dbReference type="ARBA" id="ARBA00022989"/>
    </source>
</evidence>
<sequence>MTTATLHKGRTIGIGGWIGAGILTVVVAATVLAPWITGDPLEQHLEILLQAPSAAHPFGTDDLGRDLLTRTIHGGRTALTISVMSAVLASVLGLSLALAGALFGGWVDAISGRLADVQLAVPSIVLAIVVLSFVGNSFGPIVLVLVLGSWVLTFRVVRGHARAVIEQQYVEAARVAGAGRAAIAWRHLIPSVLPLLAVAFTLNASYALLLESSLGYLGLGVQPPQPDWGQMVAAGQAQIFTAPWIAFFPGLAVVVTSLGLQLLGDGLAERFTGGPVTRRGTK</sequence>
<dbReference type="InterPro" id="IPR035906">
    <property type="entry name" value="MetI-like_sf"/>
</dbReference>
<keyword evidence="10" id="KW-1185">Reference proteome</keyword>
<evidence type="ECO:0000256" key="1">
    <source>
        <dbReference type="ARBA" id="ARBA00004651"/>
    </source>
</evidence>
<dbReference type="AlphaFoldDB" id="A0A327ZL32"/>